<feature type="compositionally biased region" description="Polar residues" evidence="1">
    <location>
        <begin position="46"/>
        <end position="57"/>
    </location>
</feature>
<dbReference type="AlphaFoldDB" id="A0AAV9QL91"/>
<sequence>MGLFGNKNTDPTPATHGATTTHPRHSTSSTDGSRERRGFFNKRSDPSPQYADNSNGLSHAGSKRSSGGGLFNRHHNEDPSILDARQRIASAEAAERDADRALMQARTAVRDAKEHVKRLEREAAEEARLAKIKQQSAKDIGKRAKPLGRHDHY</sequence>
<evidence type="ECO:0000313" key="2">
    <source>
        <dbReference type="EMBL" id="KAK5545282.1"/>
    </source>
</evidence>
<feature type="compositionally biased region" description="Low complexity" evidence="1">
    <location>
        <begin position="9"/>
        <end position="30"/>
    </location>
</feature>
<proteinExistence type="predicted"/>
<comment type="caution">
    <text evidence="2">The sequence shown here is derived from an EMBL/GenBank/DDBJ whole genome shotgun (WGS) entry which is preliminary data.</text>
</comment>
<dbReference type="Proteomes" id="UP001345827">
    <property type="component" value="Unassembled WGS sequence"/>
</dbReference>
<evidence type="ECO:0000313" key="3">
    <source>
        <dbReference type="Proteomes" id="UP001345827"/>
    </source>
</evidence>
<protein>
    <submittedName>
        <fullName evidence="2">Uncharacterized protein</fullName>
    </submittedName>
</protein>
<dbReference type="EMBL" id="JAXLQG010000001">
    <property type="protein sequence ID" value="KAK5545282.1"/>
    <property type="molecule type" value="Genomic_DNA"/>
</dbReference>
<feature type="region of interest" description="Disordered" evidence="1">
    <location>
        <begin position="129"/>
        <end position="153"/>
    </location>
</feature>
<organism evidence="2 3">
    <name type="scientific">Vermiconidia calcicola</name>
    <dbReference type="NCBI Taxonomy" id="1690605"/>
    <lineage>
        <taxon>Eukaryota</taxon>
        <taxon>Fungi</taxon>
        <taxon>Dikarya</taxon>
        <taxon>Ascomycota</taxon>
        <taxon>Pezizomycotina</taxon>
        <taxon>Dothideomycetes</taxon>
        <taxon>Dothideomycetidae</taxon>
        <taxon>Mycosphaerellales</taxon>
        <taxon>Extremaceae</taxon>
        <taxon>Vermiconidia</taxon>
    </lineage>
</organism>
<gene>
    <name evidence="2" type="ORF">LTR25_000289</name>
</gene>
<accession>A0AAV9QL91</accession>
<evidence type="ECO:0000256" key="1">
    <source>
        <dbReference type="SAM" id="MobiDB-lite"/>
    </source>
</evidence>
<name>A0AAV9QL91_9PEZI</name>
<feature type="region of interest" description="Disordered" evidence="1">
    <location>
        <begin position="1"/>
        <end position="80"/>
    </location>
</feature>
<keyword evidence="3" id="KW-1185">Reference proteome</keyword>
<feature type="compositionally biased region" description="Basic and acidic residues" evidence="1">
    <location>
        <begin position="32"/>
        <end position="45"/>
    </location>
</feature>
<reference evidence="2 3" key="1">
    <citation type="submission" date="2023-06" db="EMBL/GenBank/DDBJ databases">
        <title>Black Yeasts Isolated from many extreme environments.</title>
        <authorList>
            <person name="Coleine C."/>
            <person name="Stajich J.E."/>
            <person name="Selbmann L."/>
        </authorList>
    </citation>
    <scope>NUCLEOTIDE SEQUENCE [LARGE SCALE GENOMIC DNA]</scope>
    <source>
        <strain evidence="2 3">CCFEE 5887</strain>
    </source>
</reference>